<evidence type="ECO:0000259" key="1">
    <source>
        <dbReference type="Pfam" id="PF01498"/>
    </source>
</evidence>
<evidence type="ECO:0000313" key="2">
    <source>
        <dbReference type="EMBL" id="UYV62782.1"/>
    </source>
</evidence>
<dbReference type="Gene3D" id="3.30.420.10">
    <property type="entry name" value="Ribonuclease H-like superfamily/Ribonuclease H"/>
    <property type="match status" value="2"/>
</dbReference>
<dbReference type="PANTHER" id="PTHR23022:SF135">
    <property type="entry name" value="SI:DKEY-77F5.3"/>
    <property type="match status" value="1"/>
</dbReference>
<proteinExistence type="predicted"/>
<feature type="domain" description="Transposase Tc1-like" evidence="1">
    <location>
        <begin position="242"/>
        <end position="288"/>
    </location>
</feature>
<organism evidence="2 3">
    <name type="scientific">Cordylochernes scorpioides</name>
    <dbReference type="NCBI Taxonomy" id="51811"/>
    <lineage>
        <taxon>Eukaryota</taxon>
        <taxon>Metazoa</taxon>
        <taxon>Ecdysozoa</taxon>
        <taxon>Arthropoda</taxon>
        <taxon>Chelicerata</taxon>
        <taxon>Arachnida</taxon>
        <taxon>Pseudoscorpiones</taxon>
        <taxon>Cheliferoidea</taxon>
        <taxon>Chernetidae</taxon>
        <taxon>Cordylochernes</taxon>
    </lineage>
</organism>
<keyword evidence="3" id="KW-1185">Reference proteome</keyword>
<dbReference type="InterPro" id="IPR002492">
    <property type="entry name" value="Transposase_Tc1-like"/>
</dbReference>
<evidence type="ECO:0000313" key="3">
    <source>
        <dbReference type="Proteomes" id="UP001235939"/>
    </source>
</evidence>
<reference evidence="2 3" key="1">
    <citation type="submission" date="2022-01" db="EMBL/GenBank/DDBJ databases">
        <title>A chromosomal length assembly of Cordylochernes scorpioides.</title>
        <authorList>
            <person name="Zeh D."/>
            <person name="Zeh J."/>
        </authorList>
    </citation>
    <scope>NUCLEOTIDE SEQUENCE [LARGE SCALE GENOMIC DNA]</scope>
    <source>
        <strain evidence="2">IN4F17</strain>
        <tissue evidence="2">Whole Body</tissue>
    </source>
</reference>
<dbReference type="InterPro" id="IPR052338">
    <property type="entry name" value="Transposase_5"/>
</dbReference>
<protein>
    <recommendedName>
        <fullName evidence="1">Transposase Tc1-like domain-containing protein</fullName>
    </recommendedName>
</protein>
<name>A0ABY6K2E0_9ARAC</name>
<dbReference type="Proteomes" id="UP001235939">
    <property type="component" value="Chromosome 02"/>
</dbReference>
<feature type="domain" description="Transposase Tc1-like" evidence="1">
    <location>
        <begin position="4"/>
        <end position="61"/>
    </location>
</feature>
<dbReference type="Pfam" id="PF01498">
    <property type="entry name" value="HTH_Tnp_Tc3_2"/>
    <property type="match status" value="2"/>
</dbReference>
<accession>A0ABY6K2E0</accession>
<dbReference type="EMBL" id="CP092864">
    <property type="protein sequence ID" value="UYV62782.1"/>
    <property type="molecule type" value="Genomic_DNA"/>
</dbReference>
<sequence>MAVAAPESTLSTIQRVTGTQVSKMTINRRLRERNLRARRPLRCLPLTPVHRQVRLQWCRERSTLNCAYWGRIVFSDESRFLLCPDDRRKRVWRRPGQRVDPGLTVEHHTGPQQGVMIWGAISFDSRTPLVDIPGILTAQRSTPISTVPMPRRKIRAHYEHMSEFETGRAIGLKEAGWYNRLIARHLCRSDAAIRQCWQEWVNNVMNTTSGRQRSTKSNNRTGGQGNCQNGCRSTGIHVIYQRVTGTQVSKMTINRRLRERNLRARRPLRCLPLTPVHRQVRLQWCRERSTLNCAYWGRIVFSGESRFLLCPDDRRKRVWRRPGQRVDPGLTVEHHTSPQQGVMVWGAISFDSKTPLVDIPGTLTAQRYVDDILRPVLLPFLSHHPGLTFQQDNARPHTARVTMDCLQSCRTLPWPARSSDLSPREHM</sequence>
<dbReference type="InterPro" id="IPR036397">
    <property type="entry name" value="RNaseH_sf"/>
</dbReference>
<dbReference type="PANTHER" id="PTHR23022">
    <property type="entry name" value="TRANSPOSABLE ELEMENT-RELATED"/>
    <property type="match status" value="1"/>
</dbReference>
<feature type="non-terminal residue" evidence="2">
    <location>
        <position position="427"/>
    </location>
</feature>
<gene>
    <name evidence="2" type="ORF">LAZ67_2001926</name>
</gene>